<dbReference type="InterPro" id="IPR033192">
    <property type="entry name" value="ODAD3"/>
</dbReference>
<dbReference type="EMBL" id="KZ288227">
    <property type="protein sequence ID" value="PBC31733.1"/>
    <property type="molecule type" value="Genomic_DNA"/>
</dbReference>
<dbReference type="GO" id="GO:0035253">
    <property type="term" value="C:ciliary rootlet"/>
    <property type="evidence" value="ECO:0007669"/>
    <property type="project" value="TreeGrafter"/>
</dbReference>
<evidence type="ECO:0008006" key="3">
    <source>
        <dbReference type="Google" id="ProtNLM"/>
    </source>
</evidence>
<accession>A0A2A3EIW2</accession>
<dbReference type="Proteomes" id="UP000242457">
    <property type="component" value="Unassembled WGS sequence"/>
</dbReference>
<dbReference type="PANTHER" id="PTHR46518:SF1">
    <property type="entry name" value="OUTER DYNEIN ARM-DOCKING COMPLEX SUBUNIT 3"/>
    <property type="match status" value="1"/>
</dbReference>
<dbReference type="GO" id="GO:0003341">
    <property type="term" value="P:cilium movement"/>
    <property type="evidence" value="ECO:0007669"/>
    <property type="project" value="InterPro"/>
</dbReference>
<evidence type="ECO:0000313" key="2">
    <source>
        <dbReference type="Proteomes" id="UP000242457"/>
    </source>
</evidence>
<dbReference type="GO" id="GO:0036158">
    <property type="term" value="P:outer dynein arm assembly"/>
    <property type="evidence" value="ECO:0007669"/>
    <property type="project" value="InterPro"/>
</dbReference>
<dbReference type="PANTHER" id="PTHR46518">
    <property type="entry name" value="COILED-COIL DOMAIN-CONTAINING PROTEIN 151"/>
    <property type="match status" value="1"/>
</dbReference>
<dbReference type="AlphaFoldDB" id="A0A2A3EIW2"/>
<dbReference type="GO" id="GO:0097542">
    <property type="term" value="C:ciliary tip"/>
    <property type="evidence" value="ECO:0007669"/>
    <property type="project" value="TreeGrafter"/>
</dbReference>
<protein>
    <recommendedName>
        <fullName evidence="3">Coiled-coil domain-containing protein</fullName>
    </recommendedName>
</protein>
<dbReference type="GO" id="GO:0036064">
    <property type="term" value="C:ciliary basal body"/>
    <property type="evidence" value="ECO:0007669"/>
    <property type="project" value="TreeGrafter"/>
</dbReference>
<organism evidence="1 2">
    <name type="scientific">Apis cerana cerana</name>
    <name type="common">Oriental honeybee</name>
    <dbReference type="NCBI Taxonomy" id="94128"/>
    <lineage>
        <taxon>Eukaryota</taxon>
        <taxon>Metazoa</taxon>
        <taxon>Ecdysozoa</taxon>
        <taxon>Arthropoda</taxon>
        <taxon>Hexapoda</taxon>
        <taxon>Insecta</taxon>
        <taxon>Pterygota</taxon>
        <taxon>Neoptera</taxon>
        <taxon>Endopterygota</taxon>
        <taxon>Hymenoptera</taxon>
        <taxon>Apocrita</taxon>
        <taxon>Aculeata</taxon>
        <taxon>Apoidea</taxon>
        <taxon>Anthophila</taxon>
        <taxon>Apidae</taxon>
        <taxon>Apis</taxon>
    </lineage>
</organism>
<evidence type="ECO:0000313" key="1">
    <source>
        <dbReference type="EMBL" id="PBC31733.1"/>
    </source>
</evidence>
<gene>
    <name evidence="1" type="ORF">APICC_05667</name>
</gene>
<sequence>MIIKQREFRIKDVRWTTKDKLDQYRGVLKLYARQKKIRFQDAAKLKKKVLWQLNSYNRDIKNYHEIVREITKGTPKGEVCRLLQARKRLRLKYRGHETEHVYDSIYEENHQKRRQLDILRFEKKKKMKECFNLQIEHAEVIRIYELEERVQWSQNREHQRLISLYQKSVAKQNAARAISLTYNFILKILKKDAMYYETLLNNLQLDRRSQCKVILRTTIMGQIAAEETNDIEMKYKRITRDVWNNMKERERMLTHLHEQVEDLWSFAQSLIRTESEMIMQETVIKSNETLDKQIKSLEDVFNKIKDSLLVHTYREMFSRLEDQMKQRTRLLEQFDRNVKERDALLLKKKEALSTLSNFEYTRVAGVEEYNADKNILLEQIAMQKKRELEKKNVKKEHGELLMDIRAALQNMVAMLVCVKRGNRVPTKKPTEELDKKIDIPMMEKMETDSLALLSNVSRKVGQLFGMSNFEFDKDREERARDLYQTYVSNYRSNVKFKEEEVEPPGLIVEHQAIDTLVPTRAEIKLRSKQAVEAYLRLE</sequence>
<name>A0A2A3EIW2_APICC</name>
<reference evidence="1 2" key="1">
    <citation type="submission" date="2014-07" db="EMBL/GenBank/DDBJ databases">
        <title>Genomic and transcriptomic analysis on Apis cerana provide comprehensive insights into honey bee biology.</title>
        <authorList>
            <person name="Diao Q."/>
            <person name="Sun L."/>
            <person name="Zheng H."/>
            <person name="Zheng H."/>
            <person name="Xu S."/>
            <person name="Wang S."/>
            <person name="Zeng Z."/>
            <person name="Hu F."/>
            <person name="Su S."/>
            <person name="Wu J."/>
        </authorList>
    </citation>
    <scope>NUCLEOTIDE SEQUENCE [LARGE SCALE GENOMIC DNA]</scope>
    <source>
        <tissue evidence="1">Pupae without intestine</tissue>
    </source>
</reference>
<proteinExistence type="predicted"/>
<keyword evidence="2" id="KW-1185">Reference proteome</keyword>
<dbReference type="OrthoDB" id="7447178at2759"/>